<feature type="transmembrane region" description="Helical" evidence="10">
    <location>
        <begin position="141"/>
        <end position="163"/>
    </location>
</feature>
<protein>
    <recommendedName>
        <fullName evidence="2">histidine kinase</fullName>
        <ecNumber evidence="2">2.7.13.3</ecNumber>
    </recommendedName>
</protein>
<evidence type="ECO:0000256" key="5">
    <source>
        <dbReference type="ARBA" id="ARBA00022741"/>
    </source>
</evidence>
<evidence type="ECO:0000313" key="12">
    <source>
        <dbReference type="EMBL" id="BDP43906.1"/>
    </source>
</evidence>
<accession>A0ABN6RKT6</accession>
<dbReference type="Gene3D" id="1.20.5.1930">
    <property type="match status" value="1"/>
</dbReference>
<gene>
    <name evidence="12" type="ORF">DAETH_38750</name>
</gene>
<dbReference type="EC" id="2.7.13.3" evidence="2"/>
<feature type="transmembrane region" description="Helical" evidence="10">
    <location>
        <begin position="119"/>
        <end position="135"/>
    </location>
</feature>
<evidence type="ECO:0000256" key="2">
    <source>
        <dbReference type="ARBA" id="ARBA00012438"/>
    </source>
</evidence>
<dbReference type="Proteomes" id="UP001064971">
    <property type="component" value="Plasmid pDAETH-1"/>
</dbReference>
<comment type="catalytic activity">
    <reaction evidence="1">
        <text>ATP + protein L-histidine = ADP + protein N-phospho-L-histidine.</text>
        <dbReference type="EC" id="2.7.13.3"/>
    </reaction>
</comment>
<evidence type="ECO:0000256" key="1">
    <source>
        <dbReference type="ARBA" id="ARBA00000085"/>
    </source>
</evidence>
<keyword evidence="6" id="KW-0418">Kinase</keyword>
<evidence type="ECO:0000256" key="4">
    <source>
        <dbReference type="ARBA" id="ARBA00022679"/>
    </source>
</evidence>
<dbReference type="Gene3D" id="3.30.565.10">
    <property type="entry name" value="Histidine kinase-like ATPase, C-terminal domain"/>
    <property type="match status" value="1"/>
</dbReference>
<keyword evidence="7" id="KW-0067">ATP-binding</keyword>
<dbReference type="EMBL" id="AP026561">
    <property type="protein sequence ID" value="BDP43906.1"/>
    <property type="molecule type" value="Genomic_DNA"/>
</dbReference>
<feature type="transmembrane region" description="Helical" evidence="10">
    <location>
        <begin position="43"/>
        <end position="60"/>
    </location>
</feature>
<keyword evidence="13" id="KW-1185">Reference proteome</keyword>
<feature type="coiled-coil region" evidence="9">
    <location>
        <begin position="160"/>
        <end position="199"/>
    </location>
</feature>
<keyword evidence="9" id="KW-0175">Coiled coil</keyword>
<keyword evidence="3" id="KW-0597">Phosphoprotein</keyword>
<dbReference type="SMART" id="SM00387">
    <property type="entry name" value="HATPase_c"/>
    <property type="match status" value="1"/>
</dbReference>
<keyword evidence="8" id="KW-0902">Two-component regulatory system</keyword>
<dbReference type="PANTHER" id="PTHR24421:SF10">
    <property type="entry name" value="NITRATE_NITRITE SENSOR PROTEIN NARQ"/>
    <property type="match status" value="1"/>
</dbReference>
<dbReference type="InterPro" id="IPR036890">
    <property type="entry name" value="HATPase_C_sf"/>
</dbReference>
<dbReference type="InterPro" id="IPR003594">
    <property type="entry name" value="HATPase_dom"/>
</dbReference>
<dbReference type="CDD" id="cd16917">
    <property type="entry name" value="HATPase_UhpB-NarQ-NarX-like"/>
    <property type="match status" value="1"/>
</dbReference>
<keyword evidence="4" id="KW-0808">Transferase</keyword>
<geneLocation type="plasmid" evidence="12 13">
    <name>pDAETH-1</name>
</geneLocation>
<feature type="transmembrane region" description="Helical" evidence="10">
    <location>
        <begin position="80"/>
        <end position="107"/>
    </location>
</feature>
<dbReference type="InterPro" id="IPR050482">
    <property type="entry name" value="Sensor_HK_TwoCompSys"/>
</dbReference>
<evidence type="ECO:0000256" key="7">
    <source>
        <dbReference type="ARBA" id="ARBA00022840"/>
    </source>
</evidence>
<dbReference type="RefSeq" id="WP_264777743.1">
    <property type="nucleotide sequence ID" value="NZ_AP026561.1"/>
</dbReference>
<evidence type="ECO:0000256" key="10">
    <source>
        <dbReference type="SAM" id="Phobius"/>
    </source>
</evidence>
<dbReference type="InterPro" id="IPR011712">
    <property type="entry name" value="Sig_transdc_His_kin_sub3_dim/P"/>
</dbReference>
<proteinExistence type="predicted"/>
<dbReference type="PANTHER" id="PTHR24421">
    <property type="entry name" value="NITRATE/NITRITE SENSOR PROTEIN NARX-RELATED"/>
    <property type="match status" value="1"/>
</dbReference>
<dbReference type="Pfam" id="PF07730">
    <property type="entry name" value="HisKA_3"/>
    <property type="match status" value="1"/>
</dbReference>
<feature type="transmembrane region" description="Helical" evidence="10">
    <location>
        <begin position="12"/>
        <end position="31"/>
    </location>
</feature>
<evidence type="ECO:0000256" key="6">
    <source>
        <dbReference type="ARBA" id="ARBA00022777"/>
    </source>
</evidence>
<reference evidence="12" key="1">
    <citation type="submission" date="2022-07" db="EMBL/GenBank/DDBJ databases">
        <title>Complete Genome Sequence of the Radioresistant Bacterium Deinococcus aetherius ST0316, Isolated from the Air Dust collected in Lower Stratosphere above Japan.</title>
        <authorList>
            <person name="Satoh K."/>
            <person name="Hagiwara K."/>
            <person name="Katsumata K."/>
            <person name="Kubo A."/>
            <person name="Yokobori S."/>
            <person name="Yamagishi A."/>
            <person name="Oono Y."/>
            <person name="Narumi I."/>
        </authorList>
    </citation>
    <scope>NUCLEOTIDE SEQUENCE</scope>
    <source>
        <strain evidence="12">ST0316</strain>
        <plasmid evidence="12">pDAETH-1</plasmid>
    </source>
</reference>
<evidence type="ECO:0000313" key="13">
    <source>
        <dbReference type="Proteomes" id="UP001064971"/>
    </source>
</evidence>
<dbReference type="SUPFAM" id="SSF55874">
    <property type="entry name" value="ATPase domain of HSP90 chaperone/DNA topoisomerase II/histidine kinase"/>
    <property type="match status" value="1"/>
</dbReference>
<keyword evidence="10" id="KW-1133">Transmembrane helix</keyword>
<feature type="domain" description="Histidine kinase/HSP90-like ATPase" evidence="11">
    <location>
        <begin position="302"/>
        <end position="390"/>
    </location>
</feature>
<evidence type="ECO:0000259" key="11">
    <source>
        <dbReference type="SMART" id="SM00387"/>
    </source>
</evidence>
<name>A0ABN6RKT6_9DEIO</name>
<organism evidence="12 13">
    <name type="scientific">Deinococcus aetherius</name>
    <dbReference type="NCBI Taxonomy" id="200252"/>
    <lineage>
        <taxon>Bacteria</taxon>
        <taxon>Thermotogati</taxon>
        <taxon>Deinococcota</taxon>
        <taxon>Deinococci</taxon>
        <taxon>Deinococcales</taxon>
        <taxon>Deinococcaceae</taxon>
        <taxon>Deinococcus</taxon>
    </lineage>
</organism>
<keyword evidence="10" id="KW-0812">Transmembrane</keyword>
<keyword evidence="12" id="KW-0614">Plasmid</keyword>
<sequence>MIRKALIPPRDALGASDTLLAAFFLVAYLLMLGEPVAGEGRRLTVAGLGAAYLTLAVVAFPRLRRRGPWWVLGYTHVQAALGAVLTVVSGAGAGALGTWSGLTLLILLMVSQAARAQPLSWSLVYCAGLPLYYLGTRWDDALRLGGALFASGLFVVLTTHAAVQEGRRRAEQEARAAQLEQVNRALRASAAQAEELAATRERNRIARDIHDGLGHHLTALHVQLQAAQAVLPGDPARAGHALEQARGLTQGALADVRRSVGTLRDAPPALPDALALLAQEAHGAGVEVALRVHGARRPLGSDAEQALYRVAQEGVTNVRKHAHASRAELTLEYHPGSVTLTICDEGVGARAPGGGFGLPGARERVALLGGELRVDSAPGRGLTLSATVPR</sequence>
<keyword evidence="5" id="KW-0547">Nucleotide-binding</keyword>
<evidence type="ECO:0000256" key="8">
    <source>
        <dbReference type="ARBA" id="ARBA00023012"/>
    </source>
</evidence>
<evidence type="ECO:0000256" key="9">
    <source>
        <dbReference type="SAM" id="Coils"/>
    </source>
</evidence>
<evidence type="ECO:0000256" key="3">
    <source>
        <dbReference type="ARBA" id="ARBA00022553"/>
    </source>
</evidence>
<dbReference type="Pfam" id="PF02518">
    <property type="entry name" value="HATPase_c"/>
    <property type="match status" value="1"/>
</dbReference>
<keyword evidence="10" id="KW-0472">Membrane</keyword>